<dbReference type="InterPro" id="IPR005467">
    <property type="entry name" value="His_kinase_dom"/>
</dbReference>
<accession>A0A916NLF3</accession>
<dbReference type="SMART" id="SM00387">
    <property type="entry name" value="HATPase_c"/>
    <property type="match status" value="1"/>
</dbReference>
<dbReference type="RefSeq" id="WP_215239099.1">
    <property type="nucleotide sequence ID" value="NZ_CAJRAF010000002.1"/>
</dbReference>
<dbReference type="Pfam" id="PF08447">
    <property type="entry name" value="PAS_3"/>
    <property type="match status" value="1"/>
</dbReference>
<keyword evidence="4 8" id="KW-0808">Transferase</keyword>
<dbReference type="SUPFAM" id="SSF55874">
    <property type="entry name" value="ATPase domain of HSP90 chaperone/DNA topoisomerase II/histidine kinase"/>
    <property type="match status" value="1"/>
</dbReference>
<dbReference type="PANTHER" id="PTHR43304:SF1">
    <property type="entry name" value="PAC DOMAIN-CONTAINING PROTEIN"/>
    <property type="match status" value="1"/>
</dbReference>
<dbReference type="InterPro" id="IPR003661">
    <property type="entry name" value="HisK_dim/P_dom"/>
</dbReference>
<keyword evidence="3" id="KW-0597">Phosphoprotein</keyword>
<dbReference type="CDD" id="cd00130">
    <property type="entry name" value="PAS"/>
    <property type="match status" value="1"/>
</dbReference>
<dbReference type="InterPro" id="IPR036097">
    <property type="entry name" value="HisK_dim/P_sf"/>
</dbReference>
<evidence type="ECO:0000313" key="8">
    <source>
        <dbReference type="EMBL" id="CAG5000441.1"/>
    </source>
</evidence>
<dbReference type="InterPro" id="IPR052162">
    <property type="entry name" value="Sensor_kinase/Photoreceptor"/>
</dbReference>
<gene>
    <name evidence="8" type="primary">sasA_14</name>
    <name evidence="8" type="ORF">DYBT9275_02464</name>
</gene>
<dbReference type="InterPro" id="IPR035965">
    <property type="entry name" value="PAS-like_dom_sf"/>
</dbReference>
<dbReference type="Gene3D" id="3.30.565.10">
    <property type="entry name" value="Histidine kinase-like ATPase, C-terminal domain"/>
    <property type="match status" value="1"/>
</dbReference>
<evidence type="ECO:0000256" key="3">
    <source>
        <dbReference type="ARBA" id="ARBA00022553"/>
    </source>
</evidence>
<evidence type="ECO:0000256" key="1">
    <source>
        <dbReference type="ARBA" id="ARBA00000085"/>
    </source>
</evidence>
<name>A0A916NLF3_9BACT</name>
<dbReference type="Gene3D" id="3.30.450.20">
    <property type="entry name" value="PAS domain"/>
    <property type="match status" value="1"/>
</dbReference>
<evidence type="ECO:0000256" key="5">
    <source>
        <dbReference type="ARBA" id="ARBA00022777"/>
    </source>
</evidence>
<dbReference type="PRINTS" id="PR00344">
    <property type="entry name" value="BCTRLSENSOR"/>
</dbReference>
<dbReference type="InterPro" id="IPR000014">
    <property type="entry name" value="PAS"/>
</dbReference>
<comment type="caution">
    <text evidence="8">The sequence shown here is derived from an EMBL/GenBank/DDBJ whole genome shotgun (WGS) entry which is preliminary data.</text>
</comment>
<protein>
    <recommendedName>
        <fullName evidence="2">histidine kinase</fullName>
        <ecNumber evidence="2">2.7.13.3</ecNumber>
    </recommendedName>
</protein>
<evidence type="ECO:0000259" key="7">
    <source>
        <dbReference type="PROSITE" id="PS50112"/>
    </source>
</evidence>
<dbReference type="SUPFAM" id="SSF47384">
    <property type="entry name" value="Homodimeric domain of signal transducing histidine kinase"/>
    <property type="match status" value="1"/>
</dbReference>
<evidence type="ECO:0000313" key="9">
    <source>
        <dbReference type="Proteomes" id="UP000680038"/>
    </source>
</evidence>
<evidence type="ECO:0000259" key="6">
    <source>
        <dbReference type="PROSITE" id="PS50109"/>
    </source>
</evidence>
<dbReference type="InterPro" id="IPR036890">
    <property type="entry name" value="HATPase_C_sf"/>
</dbReference>
<dbReference type="GO" id="GO:0000155">
    <property type="term" value="F:phosphorelay sensor kinase activity"/>
    <property type="evidence" value="ECO:0007669"/>
    <property type="project" value="InterPro"/>
</dbReference>
<keyword evidence="9" id="KW-1185">Reference proteome</keyword>
<dbReference type="EC" id="2.7.13.3" evidence="2"/>
<evidence type="ECO:0000256" key="2">
    <source>
        <dbReference type="ARBA" id="ARBA00012438"/>
    </source>
</evidence>
<dbReference type="InterPro" id="IPR004358">
    <property type="entry name" value="Sig_transdc_His_kin-like_C"/>
</dbReference>
<proteinExistence type="predicted"/>
<dbReference type="PANTHER" id="PTHR43304">
    <property type="entry name" value="PHYTOCHROME-LIKE PROTEIN CPH1"/>
    <property type="match status" value="1"/>
</dbReference>
<dbReference type="InterPro" id="IPR003594">
    <property type="entry name" value="HATPase_dom"/>
</dbReference>
<keyword evidence="5" id="KW-0418">Kinase</keyword>
<dbReference type="NCBIfam" id="TIGR00229">
    <property type="entry name" value="sensory_box"/>
    <property type="match status" value="1"/>
</dbReference>
<dbReference type="PROSITE" id="PS50112">
    <property type="entry name" value="PAS"/>
    <property type="match status" value="1"/>
</dbReference>
<dbReference type="Proteomes" id="UP000680038">
    <property type="component" value="Unassembled WGS sequence"/>
</dbReference>
<dbReference type="SUPFAM" id="SSF55785">
    <property type="entry name" value="PYP-like sensor domain (PAS domain)"/>
    <property type="match status" value="1"/>
</dbReference>
<dbReference type="EMBL" id="CAJRAF010000002">
    <property type="protein sequence ID" value="CAG5000441.1"/>
    <property type="molecule type" value="Genomic_DNA"/>
</dbReference>
<dbReference type="InterPro" id="IPR013655">
    <property type="entry name" value="PAS_fold_3"/>
</dbReference>
<dbReference type="CDD" id="cd00082">
    <property type="entry name" value="HisKA"/>
    <property type="match status" value="1"/>
</dbReference>
<comment type="catalytic activity">
    <reaction evidence="1">
        <text>ATP + protein L-histidine = ADP + protein N-phospho-L-histidine.</text>
        <dbReference type="EC" id="2.7.13.3"/>
    </reaction>
</comment>
<dbReference type="Pfam" id="PF02518">
    <property type="entry name" value="HATPase_c"/>
    <property type="match status" value="1"/>
</dbReference>
<dbReference type="PROSITE" id="PS50109">
    <property type="entry name" value="HIS_KIN"/>
    <property type="match status" value="1"/>
</dbReference>
<reference evidence="8" key="1">
    <citation type="submission" date="2021-04" db="EMBL/GenBank/DDBJ databases">
        <authorList>
            <person name="Rodrigo-Torres L."/>
            <person name="Arahal R. D."/>
            <person name="Lucena T."/>
        </authorList>
    </citation>
    <scope>NUCLEOTIDE SEQUENCE</scope>
    <source>
        <strain evidence="8">CECT 9275</strain>
    </source>
</reference>
<dbReference type="CDD" id="cd00075">
    <property type="entry name" value="HATPase"/>
    <property type="match status" value="1"/>
</dbReference>
<feature type="domain" description="Histidine kinase" evidence="6">
    <location>
        <begin position="141"/>
        <end position="353"/>
    </location>
</feature>
<dbReference type="AlphaFoldDB" id="A0A916NLF3"/>
<evidence type="ECO:0000256" key="4">
    <source>
        <dbReference type="ARBA" id="ARBA00022679"/>
    </source>
</evidence>
<feature type="domain" description="PAS" evidence="7">
    <location>
        <begin position="23"/>
        <end position="72"/>
    </location>
</feature>
<sequence>MHHYNKELFFQISPDFLCIAGYDGYFKQVNPAFSKLLGYTHKELLARPIDEFVYPEDRNLTSQYREHLKSDNPLLNYENRYVTKSGEIIWLSWTSVPRYSEKLVYAIAKNITHIKIQEKDRNTLITNLTKVNHDLKQLTYKTSHDLRSPVSNLLSVFDLLDTSKIKDAETLEFLSILRSAAENLKDTLNSYVDALVQKDLLTVPVEVVSFSRSLQVALHSLKSLIENSKAEFRTDFSEVDEVRFNESYMESIFLNLITNAIKYVIAGRTPVISIVSRKWNDVTQLIFSDQGMGFDLEQVKDKIFRLNQTFHNHADAKGIGLYLVHNQITSLGGNIVLESRPNQGARFTLSFKR</sequence>
<dbReference type="SMART" id="SM00091">
    <property type="entry name" value="PAS"/>
    <property type="match status" value="1"/>
</dbReference>
<organism evidence="8 9">
    <name type="scientific">Dyadobacter helix</name>
    <dbReference type="NCBI Taxonomy" id="2822344"/>
    <lineage>
        <taxon>Bacteria</taxon>
        <taxon>Pseudomonadati</taxon>
        <taxon>Bacteroidota</taxon>
        <taxon>Cytophagia</taxon>
        <taxon>Cytophagales</taxon>
        <taxon>Spirosomataceae</taxon>
        <taxon>Dyadobacter</taxon>
    </lineage>
</organism>
<dbReference type="Gene3D" id="1.10.287.130">
    <property type="match status" value="1"/>
</dbReference>